<evidence type="ECO:0000313" key="3">
    <source>
        <dbReference type="Proteomes" id="UP000593567"/>
    </source>
</evidence>
<protein>
    <recommendedName>
        <fullName evidence="1">C2H2-type domain-containing protein</fullName>
    </recommendedName>
</protein>
<dbReference type="InterPro" id="IPR013087">
    <property type="entry name" value="Znf_C2H2_type"/>
</dbReference>
<keyword evidence="3" id="KW-1185">Reference proteome</keyword>
<feature type="domain" description="C2H2-type" evidence="1">
    <location>
        <begin position="313"/>
        <end position="335"/>
    </location>
</feature>
<comment type="caution">
    <text evidence="2">The sequence shown here is derived from an EMBL/GenBank/DDBJ whole genome shotgun (WGS) entry which is preliminary data.</text>
</comment>
<dbReference type="EMBL" id="VXIV02000093">
    <property type="protein sequence ID" value="KAF6040923.1"/>
    <property type="molecule type" value="Genomic_DNA"/>
</dbReference>
<dbReference type="SMART" id="SM00355">
    <property type="entry name" value="ZnF_C2H2"/>
    <property type="match status" value="2"/>
</dbReference>
<feature type="domain" description="C2H2-type" evidence="1">
    <location>
        <begin position="146"/>
        <end position="168"/>
    </location>
</feature>
<proteinExistence type="predicted"/>
<evidence type="ECO:0000313" key="2">
    <source>
        <dbReference type="EMBL" id="KAF6040923.1"/>
    </source>
</evidence>
<organism evidence="2 3">
    <name type="scientific">Bugula neritina</name>
    <name type="common">Brown bryozoan</name>
    <name type="synonym">Sertularia neritina</name>
    <dbReference type="NCBI Taxonomy" id="10212"/>
    <lineage>
        <taxon>Eukaryota</taxon>
        <taxon>Metazoa</taxon>
        <taxon>Spiralia</taxon>
        <taxon>Lophotrochozoa</taxon>
        <taxon>Bryozoa</taxon>
        <taxon>Gymnolaemata</taxon>
        <taxon>Cheilostomatida</taxon>
        <taxon>Flustrina</taxon>
        <taxon>Buguloidea</taxon>
        <taxon>Bugulidae</taxon>
        <taxon>Bugula</taxon>
    </lineage>
</organism>
<accession>A0A7J7KS57</accession>
<reference evidence="2" key="1">
    <citation type="submission" date="2020-06" db="EMBL/GenBank/DDBJ databases">
        <title>Draft genome of Bugula neritina, a colonial animal packing powerful symbionts and potential medicines.</title>
        <authorList>
            <person name="Rayko M."/>
        </authorList>
    </citation>
    <scope>NUCLEOTIDE SEQUENCE [LARGE SCALE GENOMIC DNA]</scope>
    <source>
        <strain evidence="2">Kwan_BN1</strain>
    </source>
</reference>
<dbReference type="Proteomes" id="UP000593567">
    <property type="component" value="Unassembled WGS sequence"/>
</dbReference>
<name>A0A7J7KS57_BUGNE</name>
<dbReference type="OrthoDB" id="1405595at2759"/>
<evidence type="ECO:0000259" key="1">
    <source>
        <dbReference type="SMART" id="SM00355"/>
    </source>
</evidence>
<gene>
    <name evidence="2" type="ORF">EB796_000764</name>
</gene>
<sequence>MELPLYQSTDYIGFTYLYHQASKQFVLNWIGETKLDQNIKLKIQKYLSTIFHGHDVRSSLNSFETKDSHYSSLIGRDNSYPNSSVDAGQLSLPTQFSTARNSLLVSKLNPNSKLKQSANLKRVNQVSGEYQELITNLANQFTKNQNVCSICQYKCLCRSEMSKHVRQHFVDAACTCGYSNSSHSVVSQHIQQSHHPQKIYEIDRKVDNPIWLSKHRLLNKNAPIPSAQRLLGEVNNADAEVTASSALPISHTSRPEALTHVALNSRKGRRKQSTPLKAVIKKRSRHANTISWISDGTNQQIKSATNESKANGNVCPICHRQAATSSGIIRHIRQHFIKTFCQCGYDSFCRDMVVKHVQRLKHPKSIYEVDEVLYPSWAISVGLKDPPEFGKHVFGKCKTGNAAQNLKFESATHLNKSIDSDLSDFSSSLIRDVSRSTNGFSDNLEDSVSSSDFQVTDGKDSTTCVGSNEVAFPAQVEAASNC</sequence>
<dbReference type="AlphaFoldDB" id="A0A7J7KS57"/>